<evidence type="ECO:0000256" key="2">
    <source>
        <dbReference type="SAM" id="SignalP"/>
    </source>
</evidence>
<feature type="signal peptide" evidence="2">
    <location>
        <begin position="1"/>
        <end position="27"/>
    </location>
</feature>
<dbReference type="EMBL" id="KV878238">
    <property type="protein sequence ID" value="OJZ89859.1"/>
    <property type="molecule type" value="Genomic_DNA"/>
</dbReference>
<keyword evidence="1" id="KW-0812">Transmembrane</keyword>
<evidence type="ECO:0000256" key="1">
    <source>
        <dbReference type="SAM" id="Phobius"/>
    </source>
</evidence>
<accession>A0A1M3TSQ9</accession>
<dbReference type="Proteomes" id="UP000184063">
    <property type="component" value="Unassembled WGS sequence"/>
</dbReference>
<feature type="chain" id="PRO_5012928567" description="Secreted protein" evidence="2">
    <location>
        <begin position="28"/>
        <end position="168"/>
    </location>
</feature>
<feature type="transmembrane region" description="Helical" evidence="1">
    <location>
        <begin position="145"/>
        <end position="162"/>
    </location>
</feature>
<reference evidence="4" key="1">
    <citation type="journal article" date="2017" name="Genome Biol.">
        <title>Comparative genomics reveals high biological diversity and specific adaptations in the industrially and medically important fungal genus Aspergillus.</title>
        <authorList>
            <person name="de Vries R.P."/>
            <person name="Riley R."/>
            <person name="Wiebenga A."/>
            <person name="Aguilar-Osorio G."/>
            <person name="Amillis S."/>
            <person name="Uchima C.A."/>
            <person name="Anderluh G."/>
            <person name="Asadollahi M."/>
            <person name="Askin M."/>
            <person name="Barry K."/>
            <person name="Battaglia E."/>
            <person name="Bayram O."/>
            <person name="Benocci T."/>
            <person name="Braus-Stromeyer S.A."/>
            <person name="Caldana C."/>
            <person name="Canovas D."/>
            <person name="Cerqueira G.C."/>
            <person name="Chen F."/>
            <person name="Chen W."/>
            <person name="Choi C."/>
            <person name="Clum A."/>
            <person name="Dos Santos R.A."/>
            <person name="Damasio A.R."/>
            <person name="Diallinas G."/>
            <person name="Emri T."/>
            <person name="Fekete E."/>
            <person name="Flipphi M."/>
            <person name="Freyberg S."/>
            <person name="Gallo A."/>
            <person name="Gournas C."/>
            <person name="Habgood R."/>
            <person name="Hainaut M."/>
            <person name="Harispe M.L."/>
            <person name="Henrissat B."/>
            <person name="Hilden K.S."/>
            <person name="Hope R."/>
            <person name="Hossain A."/>
            <person name="Karabika E."/>
            <person name="Karaffa L."/>
            <person name="Karanyi Z."/>
            <person name="Krasevec N."/>
            <person name="Kuo A."/>
            <person name="Kusch H."/>
            <person name="LaButti K."/>
            <person name="Lagendijk E.L."/>
            <person name="Lapidus A."/>
            <person name="Levasseur A."/>
            <person name="Lindquist E."/>
            <person name="Lipzen A."/>
            <person name="Logrieco A.F."/>
            <person name="MacCabe A."/>
            <person name="Maekelae M.R."/>
            <person name="Malavazi I."/>
            <person name="Melin P."/>
            <person name="Meyer V."/>
            <person name="Mielnichuk N."/>
            <person name="Miskei M."/>
            <person name="Molnar A.P."/>
            <person name="Mule G."/>
            <person name="Ngan C.Y."/>
            <person name="Orejas M."/>
            <person name="Orosz E."/>
            <person name="Ouedraogo J.P."/>
            <person name="Overkamp K.M."/>
            <person name="Park H.-S."/>
            <person name="Perrone G."/>
            <person name="Piumi F."/>
            <person name="Punt P.J."/>
            <person name="Ram A.F."/>
            <person name="Ramon A."/>
            <person name="Rauscher S."/>
            <person name="Record E."/>
            <person name="Riano-Pachon D.M."/>
            <person name="Robert V."/>
            <person name="Roehrig J."/>
            <person name="Ruller R."/>
            <person name="Salamov A."/>
            <person name="Salih N.S."/>
            <person name="Samson R.A."/>
            <person name="Sandor E."/>
            <person name="Sanguinetti M."/>
            <person name="Schuetze T."/>
            <person name="Sepcic K."/>
            <person name="Shelest E."/>
            <person name="Sherlock G."/>
            <person name="Sophianopoulou V."/>
            <person name="Squina F.M."/>
            <person name="Sun H."/>
            <person name="Susca A."/>
            <person name="Todd R.B."/>
            <person name="Tsang A."/>
            <person name="Unkles S.E."/>
            <person name="van de Wiele N."/>
            <person name="van Rossen-Uffink D."/>
            <person name="Oliveira J.V."/>
            <person name="Vesth T.C."/>
            <person name="Visser J."/>
            <person name="Yu J.-H."/>
            <person name="Zhou M."/>
            <person name="Andersen M.R."/>
            <person name="Archer D.B."/>
            <person name="Baker S.E."/>
            <person name="Benoit I."/>
            <person name="Brakhage A.A."/>
            <person name="Braus G.H."/>
            <person name="Fischer R."/>
            <person name="Frisvad J.C."/>
            <person name="Goldman G.H."/>
            <person name="Houbraken J."/>
            <person name="Oakley B."/>
            <person name="Pocsi I."/>
            <person name="Scazzocchio C."/>
            <person name="Seiboth B."/>
            <person name="vanKuyk P.A."/>
            <person name="Wortman J."/>
            <person name="Dyer P.S."/>
            <person name="Grigoriev I.V."/>
        </authorList>
    </citation>
    <scope>NUCLEOTIDE SEQUENCE [LARGE SCALE GENOMIC DNA]</scope>
    <source>
        <strain evidence="4">CBS 106.47</strain>
    </source>
</reference>
<dbReference type="AlphaFoldDB" id="A0A1M3TSQ9"/>
<name>A0A1M3TSQ9_ASPLC</name>
<organism evidence="3 4">
    <name type="scientific">Aspergillus luchuensis (strain CBS 106.47)</name>
    <dbReference type="NCBI Taxonomy" id="1137211"/>
    <lineage>
        <taxon>Eukaryota</taxon>
        <taxon>Fungi</taxon>
        <taxon>Dikarya</taxon>
        <taxon>Ascomycota</taxon>
        <taxon>Pezizomycotina</taxon>
        <taxon>Eurotiomycetes</taxon>
        <taxon>Eurotiomycetidae</taxon>
        <taxon>Eurotiales</taxon>
        <taxon>Aspergillaceae</taxon>
        <taxon>Aspergillus</taxon>
        <taxon>Aspergillus subgen. Circumdati</taxon>
    </lineage>
</organism>
<dbReference type="VEuPathDB" id="FungiDB:ASPFODRAFT_508335"/>
<protein>
    <recommendedName>
        <fullName evidence="5">Secreted protein</fullName>
    </recommendedName>
</protein>
<gene>
    <name evidence="3" type="ORF">ASPFODRAFT_508335</name>
</gene>
<evidence type="ECO:0000313" key="4">
    <source>
        <dbReference type="Proteomes" id="UP000184063"/>
    </source>
</evidence>
<keyword evidence="1" id="KW-0472">Membrane</keyword>
<sequence>MHNNNNTTQHTSVLIQLCLVLVVPILRWNCGTDNRRTGHTFGPLWVWQKGCPGNQLELCATHWAPTNSMARMPRSSQIWRPSLVCTSQPHSARNDDLLLLLGSTVQSSIIHSPTGGSTLPFLSSGIEWIRYIHPRFQTCREMPPSIYLSIPSLLFLFFTPAYPARSWS</sequence>
<keyword evidence="2" id="KW-0732">Signal</keyword>
<evidence type="ECO:0000313" key="3">
    <source>
        <dbReference type="EMBL" id="OJZ89859.1"/>
    </source>
</evidence>
<evidence type="ECO:0008006" key="5">
    <source>
        <dbReference type="Google" id="ProtNLM"/>
    </source>
</evidence>
<proteinExistence type="predicted"/>
<keyword evidence="1" id="KW-1133">Transmembrane helix</keyword>